<proteinExistence type="inferred from homology"/>
<dbReference type="InterPro" id="IPR016164">
    <property type="entry name" value="FAD-linked_Oxase-like_C"/>
</dbReference>
<comment type="cofactor">
    <cofactor evidence="1">
        <name>FAD</name>
        <dbReference type="ChEBI" id="CHEBI:57692"/>
    </cofactor>
</comment>
<dbReference type="FunFam" id="3.30.70.2740:FF:000001">
    <property type="entry name" value="D-lactate dehydrogenase mitochondrial"/>
    <property type="match status" value="1"/>
</dbReference>
<accession>A0A239AMA0</accession>
<dbReference type="SUPFAM" id="SSF55103">
    <property type="entry name" value="FAD-linked oxidases, C-terminal domain"/>
    <property type="match status" value="1"/>
</dbReference>
<dbReference type="FunFam" id="1.10.45.10:FF:000001">
    <property type="entry name" value="D-lactate dehydrogenase mitochondrial"/>
    <property type="match status" value="1"/>
</dbReference>
<dbReference type="InterPro" id="IPR006094">
    <property type="entry name" value="Oxid_FAD_bind_N"/>
</dbReference>
<reference evidence="7 8" key="1">
    <citation type="submission" date="2017-06" db="EMBL/GenBank/DDBJ databases">
        <authorList>
            <person name="Kim H.J."/>
            <person name="Triplett B.A."/>
        </authorList>
    </citation>
    <scope>NUCLEOTIDE SEQUENCE [LARGE SCALE GENOMIC DNA]</scope>
    <source>
        <strain evidence="7 8">DSM 13116</strain>
    </source>
</reference>
<dbReference type="PANTHER" id="PTHR42934:SF1">
    <property type="entry name" value="GLYCOLATE OXIDASE SUBUNIT GLCD"/>
    <property type="match status" value="1"/>
</dbReference>
<keyword evidence="4" id="KW-0274">FAD</keyword>
<feature type="domain" description="FAD-binding PCMH-type" evidence="6">
    <location>
        <begin position="43"/>
        <end position="222"/>
    </location>
</feature>
<name>A0A239AMA0_9BACT</name>
<keyword evidence="5" id="KW-0560">Oxidoreductase</keyword>
<dbReference type="AlphaFoldDB" id="A0A239AMA0"/>
<dbReference type="PROSITE" id="PS51387">
    <property type="entry name" value="FAD_PCMH"/>
    <property type="match status" value="1"/>
</dbReference>
<dbReference type="Proteomes" id="UP000198324">
    <property type="component" value="Unassembled WGS sequence"/>
</dbReference>
<dbReference type="Gene3D" id="3.30.70.2740">
    <property type="match status" value="1"/>
</dbReference>
<keyword evidence="8" id="KW-1185">Reference proteome</keyword>
<dbReference type="PANTHER" id="PTHR42934">
    <property type="entry name" value="GLYCOLATE OXIDASE SUBUNIT GLCD"/>
    <property type="match status" value="1"/>
</dbReference>
<evidence type="ECO:0000313" key="8">
    <source>
        <dbReference type="Proteomes" id="UP000198324"/>
    </source>
</evidence>
<dbReference type="Gene3D" id="3.30.465.10">
    <property type="match status" value="1"/>
</dbReference>
<gene>
    <name evidence="7" type="ORF">SAMN04488503_2075</name>
</gene>
<dbReference type="GO" id="GO:0016491">
    <property type="term" value="F:oxidoreductase activity"/>
    <property type="evidence" value="ECO:0007669"/>
    <property type="project" value="UniProtKB-KW"/>
</dbReference>
<dbReference type="Pfam" id="PF01565">
    <property type="entry name" value="FAD_binding_4"/>
    <property type="match status" value="1"/>
</dbReference>
<dbReference type="InterPro" id="IPR036318">
    <property type="entry name" value="FAD-bd_PCMH-like_sf"/>
</dbReference>
<dbReference type="EMBL" id="FZOC01000004">
    <property type="protein sequence ID" value="SNR96452.1"/>
    <property type="molecule type" value="Genomic_DNA"/>
</dbReference>
<dbReference type="Pfam" id="PF02913">
    <property type="entry name" value="FAD-oxidase_C"/>
    <property type="match status" value="1"/>
</dbReference>
<dbReference type="InterPro" id="IPR004113">
    <property type="entry name" value="FAD-bd_oxidored_4_C"/>
</dbReference>
<evidence type="ECO:0000256" key="4">
    <source>
        <dbReference type="ARBA" id="ARBA00022827"/>
    </source>
</evidence>
<comment type="similarity">
    <text evidence="2">Belongs to the FAD-binding oxidoreductase/transferase type 4 family.</text>
</comment>
<dbReference type="Gene3D" id="1.10.45.10">
    <property type="entry name" value="Vanillyl-alcohol Oxidase, Chain A, domain 4"/>
    <property type="match status" value="1"/>
</dbReference>
<evidence type="ECO:0000313" key="7">
    <source>
        <dbReference type="EMBL" id="SNR96452.1"/>
    </source>
</evidence>
<evidence type="ECO:0000256" key="3">
    <source>
        <dbReference type="ARBA" id="ARBA00022630"/>
    </source>
</evidence>
<evidence type="ECO:0000256" key="1">
    <source>
        <dbReference type="ARBA" id="ARBA00001974"/>
    </source>
</evidence>
<dbReference type="RefSeq" id="WP_089274305.1">
    <property type="nucleotide sequence ID" value="NZ_FZOC01000004.1"/>
</dbReference>
<organism evidence="7 8">
    <name type="scientific">Humidesulfovibrio mexicanus</name>
    <dbReference type="NCBI Taxonomy" id="147047"/>
    <lineage>
        <taxon>Bacteria</taxon>
        <taxon>Pseudomonadati</taxon>
        <taxon>Thermodesulfobacteriota</taxon>
        <taxon>Desulfovibrionia</taxon>
        <taxon>Desulfovibrionales</taxon>
        <taxon>Desulfovibrionaceae</taxon>
        <taxon>Humidesulfovibrio</taxon>
    </lineage>
</organism>
<keyword evidence="3" id="KW-0285">Flavoprotein</keyword>
<evidence type="ECO:0000256" key="2">
    <source>
        <dbReference type="ARBA" id="ARBA00008000"/>
    </source>
</evidence>
<dbReference type="GO" id="GO:0071949">
    <property type="term" value="F:FAD binding"/>
    <property type="evidence" value="ECO:0007669"/>
    <property type="project" value="InterPro"/>
</dbReference>
<evidence type="ECO:0000256" key="5">
    <source>
        <dbReference type="ARBA" id="ARBA00023002"/>
    </source>
</evidence>
<protein>
    <submittedName>
        <fullName evidence="7">Glycolate oxidase</fullName>
    </submittedName>
</protein>
<evidence type="ECO:0000259" key="6">
    <source>
        <dbReference type="PROSITE" id="PS51387"/>
    </source>
</evidence>
<dbReference type="OrthoDB" id="9811557at2"/>
<dbReference type="SUPFAM" id="SSF56176">
    <property type="entry name" value="FAD-binding/transporter-associated domain-like"/>
    <property type="match status" value="1"/>
</dbReference>
<sequence>MTNSLVSSLTPAHLRFLEGLFPGGDLVTDPAAMAVYGADSSRRAAMPFAVARPREEGQVVELLKWAEAEAVPIVPRARGTGMSGGAVPVCGGVVVSCLHLNRVLDIDADDFCAEVEPGVVTAEFQALTQKRGLFYPPDPASLKISTLGGNVATCAGGMRAVKYGVTRDYVLGVRAVLPGGRIMDAGGRSHKNVVGLDLTRLFVGSCGTLGLITKMTLKLLPLPEGSATVLAGFASLPAALEGARGVFRAGVLPTAMEFMDSKACWAIGQIRDVPWGAQTQAVLVLKVDGGKAALAAEMARLEAALAPAAPLCLFKGLGPKEEEPLWELRRLVSPAGFRLGPDKLGEDVAVPRGKTAQAVEGFQAIGAEQGVQVACYGHLGDGNIHVNIFYDAADEGQRQRAQASKEAVFRLTLSLGGTLSGEHGTGITKGPYVQWQLGEEERRLMAGIKQVFDPSGILNPGKGWS</sequence>
<dbReference type="InterPro" id="IPR051914">
    <property type="entry name" value="FAD-linked_OxidoTrans_Type4"/>
</dbReference>
<dbReference type="InterPro" id="IPR016169">
    <property type="entry name" value="FAD-bd_PCMH_sub2"/>
</dbReference>
<dbReference type="InterPro" id="IPR016166">
    <property type="entry name" value="FAD-bd_PCMH"/>
</dbReference>
<dbReference type="InterPro" id="IPR016171">
    <property type="entry name" value="Vanillyl_alc_oxidase_C-sub2"/>
</dbReference>